<sequence>MMASRIIAQILVVGGGYFVRAFIEAYRQALQAAPAGAAGARQAAKSLKHKLSLEEAAEILSVSKDAGLKDIAHKFDKLYSANDPSKGGSQYIQYKLLTARNALYDHAIERGEKDEDFQNTQQQKIQNHSDNTTK</sequence>
<keyword evidence="4" id="KW-0999">Mitochondrion inner membrane</keyword>
<dbReference type="Pfam" id="PF03656">
    <property type="entry name" value="Pam16"/>
    <property type="match status" value="1"/>
</dbReference>
<keyword evidence="5" id="KW-0653">Protein transport</keyword>
<evidence type="ECO:0000313" key="10">
    <source>
        <dbReference type="EMBL" id="CAD8820716.1"/>
    </source>
</evidence>
<dbReference type="AlphaFoldDB" id="A0A7S0ZG57"/>
<dbReference type="Gene3D" id="1.10.287.110">
    <property type="entry name" value="DnaJ domain"/>
    <property type="match status" value="1"/>
</dbReference>
<dbReference type="InterPro" id="IPR005341">
    <property type="entry name" value="Tim16"/>
</dbReference>
<evidence type="ECO:0000256" key="4">
    <source>
        <dbReference type="ARBA" id="ARBA00022792"/>
    </source>
</evidence>
<accession>A0A7S0ZG57</accession>
<evidence type="ECO:0000256" key="6">
    <source>
        <dbReference type="ARBA" id="ARBA00023010"/>
    </source>
</evidence>
<evidence type="ECO:0000256" key="9">
    <source>
        <dbReference type="SAM" id="MobiDB-lite"/>
    </source>
</evidence>
<dbReference type="PANTHER" id="PTHR12388:SF0">
    <property type="entry name" value="MITOCHONDRIAL IMPORT INNER MEMBRANE TRANSLOCASE SUBUNIT TIM16"/>
    <property type="match status" value="1"/>
</dbReference>
<dbReference type="EMBL" id="HBFP01007130">
    <property type="protein sequence ID" value="CAD8820716.1"/>
    <property type="molecule type" value="Transcribed_RNA"/>
</dbReference>
<evidence type="ECO:0000256" key="5">
    <source>
        <dbReference type="ARBA" id="ARBA00022927"/>
    </source>
</evidence>
<comment type="similarity">
    <text evidence="2">Belongs to the TIM16/PAM16 family.</text>
</comment>
<dbReference type="GO" id="GO:0030150">
    <property type="term" value="P:protein import into mitochondrial matrix"/>
    <property type="evidence" value="ECO:0007669"/>
    <property type="project" value="InterPro"/>
</dbReference>
<evidence type="ECO:0000256" key="1">
    <source>
        <dbReference type="ARBA" id="ARBA00004637"/>
    </source>
</evidence>
<name>A0A7S0ZG57_9RHOD</name>
<keyword evidence="7" id="KW-0496">Mitochondrion</keyword>
<dbReference type="InterPro" id="IPR036869">
    <property type="entry name" value="J_dom_sf"/>
</dbReference>
<feature type="compositionally biased region" description="Polar residues" evidence="9">
    <location>
        <begin position="118"/>
        <end position="134"/>
    </location>
</feature>
<dbReference type="GO" id="GO:0005744">
    <property type="term" value="C:TIM23 mitochondrial import inner membrane translocase complex"/>
    <property type="evidence" value="ECO:0007669"/>
    <property type="project" value="InterPro"/>
</dbReference>
<keyword evidence="3" id="KW-0813">Transport</keyword>
<protein>
    <recommendedName>
        <fullName evidence="11">Mitochondrial import inner membrane translocase subunit TIM16</fullName>
    </recommendedName>
</protein>
<reference evidence="10" key="1">
    <citation type="submission" date="2021-01" db="EMBL/GenBank/DDBJ databases">
        <authorList>
            <person name="Corre E."/>
            <person name="Pelletier E."/>
            <person name="Niang G."/>
            <person name="Scheremetjew M."/>
            <person name="Finn R."/>
            <person name="Kale V."/>
            <person name="Holt S."/>
            <person name="Cochrane G."/>
            <person name="Meng A."/>
            <person name="Brown T."/>
            <person name="Cohen L."/>
        </authorList>
    </citation>
    <scope>NUCLEOTIDE SEQUENCE</scope>
    <source>
        <strain evidence="10">CCMP3278</strain>
    </source>
</reference>
<evidence type="ECO:0000256" key="7">
    <source>
        <dbReference type="ARBA" id="ARBA00023128"/>
    </source>
</evidence>
<feature type="region of interest" description="Disordered" evidence="9">
    <location>
        <begin position="110"/>
        <end position="134"/>
    </location>
</feature>
<evidence type="ECO:0000256" key="8">
    <source>
        <dbReference type="ARBA" id="ARBA00023136"/>
    </source>
</evidence>
<keyword evidence="8" id="KW-0472">Membrane</keyword>
<keyword evidence="6" id="KW-0811">Translocation</keyword>
<comment type="subcellular location">
    <subcellularLocation>
        <location evidence="1">Mitochondrion inner membrane</location>
        <topology evidence="1">Peripheral membrane protein</topology>
    </subcellularLocation>
</comment>
<evidence type="ECO:0008006" key="11">
    <source>
        <dbReference type="Google" id="ProtNLM"/>
    </source>
</evidence>
<evidence type="ECO:0000256" key="2">
    <source>
        <dbReference type="ARBA" id="ARBA00008817"/>
    </source>
</evidence>
<evidence type="ECO:0000256" key="3">
    <source>
        <dbReference type="ARBA" id="ARBA00022448"/>
    </source>
</evidence>
<proteinExistence type="inferred from homology"/>
<dbReference type="PANTHER" id="PTHR12388">
    <property type="entry name" value="MITOCHONDRIA ASSOCIATED GRANULOCYTE MACROPHAGE CSF SIGNALING MOLECULE"/>
    <property type="match status" value="1"/>
</dbReference>
<gene>
    <name evidence="10" type="ORF">TOLI1172_LOCUS5110</name>
</gene>
<organism evidence="10">
    <name type="scientific">Timspurckia oligopyrenoides</name>
    <dbReference type="NCBI Taxonomy" id="708627"/>
    <lineage>
        <taxon>Eukaryota</taxon>
        <taxon>Rhodophyta</taxon>
        <taxon>Bangiophyceae</taxon>
        <taxon>Porphyridiales</taxon>
        <taxon>Porphyridiaceae</taxon>
        <taxon>Timspurckia</taxon>
    </lineage>
</organism>